<keyword evidence="12 16" id="KW-1133">Transmembrane helix</keyword>
<feature type="domain" description="HAMP" evidence="18">
    <location>
        <begin position="179"/>
        <end position="231"/>
    </location>
</feature>
<keyword evidence="5" id="KW-0997">Cell inner membrane</keyword>
<evidence type="ECO:0000256" key="13">
    <source>
        <dbReference type="ARBA" id="ARBA00023012"/>
    </source>
</evidence>
<evidence type="ECO:0000313" key="19">
    <source>
        <dbReference type="EMBL" id="MFC3301732.1"/>
    </source>
</evidence>
<dbReference type="PANTHER" id="PTHR44936">
    <property type="entry name" value="SENSOR PROTEIN CREC"/>
    <property type="match status" value="1"/>
</dbReference>
<keyword evidence="11 19" id="KW-0067">ATP-binding</keyword>
<evidence type="ECO:0000256" key="15">
    <source>
        <dbReference type="SAM" id="MobiDB-lite"/>
    </source>
</evidence>
<evidence type="ECO:0000256" key="16">
    <source>
        <dbReference type="SAM" id="Phobius"/>
    </source>
</evidence>
<feature type="compositionally biased region" description="Basic and acidic residues" evidence="15">
    <location>
        <begin position="378"/>
        <end position="390"/>
    </location>
</feature>
<keyword evidence="10" id="KW-0418">Kinase</keyword>
<evidence type="ECO:0000256" key="7">
    <source>
        <dbReference type="ARBA" id="ARBA00022679"/>
    </source>
</evidence>
<comment type="subcellular location">
    <subcellularLocation>
        <location evidence="2">Cell inner membrane</location>
        <topology evidence="2">Multi-pass membrane protein</topology>
    </subcellularLocation>
</comment>
<evidence type="ECO:0000256" key="6">
    <source>
        <dbReference type="ARBA" id="ARBA00022553"/>
    </source>
</evidence>
<comment type="catalytic activity">
    <reaction evidence="1">
        <text>ATP + protein L-histidine = ADP + protein N-phospho-L-histidine.</text>
        <dbReference type="EC" id="2.7.13.3"/>
    </reaction>
</comment>
<keyword evidence="9" id="KW-0547">Nucleotide-binding</keyword>
<dbReference type="Gene3D" id="3.30.565.10">
    <property type="entry name" value="Histidine kinase-like ATPase, C-terminal domain"/>
    <property type="match status" value="1"/>
</dbReference>
<dbReference type="Pfam" id="PF00512">
    <property type="entry name" value="HisKA"/>
    <property type="match status" value="1"/>
</dbReference>
<dbReference type="InterPro" id="IPR003661">
    <property type="entry name" value="HisK_dim/P_dom"/>
</dbReference>
<dbReference type="InterPro" id="IPR036097">
    <property type="entry name" value="HisK_dim/P_sf"/>
</dbReference>
<dbReference type="Gene3D" id="1.10.287.130">
    <property type="match status" value="1"/>
</dbReference>
<dbReference type="SUPFAM" id="SSF55874">
    <property type="entry name" value="ATPase domain of HSP90 chaperone/DNA topoisomerase II/histidine kinase"/>
    <property type="match status" value="1"/>
</dbReference>
<reference evidence="20" key="1">
    <citation type="journal article" date="2019" name="Int. J. Syst. Evol. Microbiol.">
        <title>The Global Catalogue of Microorganisms (GCM) 10K type strain sequencing project: providing services to taxonomists for standard genome sequencing and annotation.</title>
        <authorList>
            <consortium name="The Broad Institute Genomics Platform"/>
            <consortium name="The Broad Institute Genome Sequencing Center for Infectious Disease"/>
            <person name="Wu L."/>
            <person name="Ma J."/>
        </authorList>
    </citation>
    <scope>NUCLEOTIDE SEQUENCE [LARGE SCALE GENOMIC DNA]</scope>
    <source>
        <strain evidence="20">KCTC 22245</strain>
    </source>
</reference>
<evidence type="ECO:0000313" key="20">
    <source>
        <dbReference type="Proteomes" id="UP001595607"/>
    </source>
</evidence>
<keyword evidence="20" id="KW-1185">Reference proteome</keyword>
<evidence type="ECO:0000256" key="4">
    <source>
        <dbReference type="ARBA" id="ARBA00022475"/>
    </source>
</evidence>
<feature type="domain" description="Histidine kinase" evidence="17">
    <location>
        <begin position="239"/>
        <end position="433"/>
    </location>
</feature>
<accession>A0ABV7M9Y2</accession>
<feature type="transmembrane region" description="Helical" evidence="16">
    <location>
        <begin position="12"/>
        <end position="34"/>
    </location>
</feature>
<evidence type="ECO:0000256" key="9">
    <source>
        <dbReference type="ARBA" id="ARBA00022741"/>
    </source>
</evidence>
<keyword evidence="7" id="KW-0808">Transferase</keyword>
<dbReference type="SMART" id="SM00388">
    <property type="entry name" value="HisKA"/>
    <property type="match status" value="1"/>
</dbReference>
<dbReference type="Pfam" id="PF02518">
    <property type="entry name" value="HATPase_c"/>
    <property type="match status" value="1"/>
</dbReference>
<dbReference type="RefSeq" id="WP_189573297.1">
    <property type="nucleotide sequence ID" value="NZ_BMXU01000001.1"/>
</dbReference>
<gene>
    <name evidence="19" type="ORF">ACFONP_03200</name>
</gene>
<evidence type="ECO:0000256" key="8">
    <source>
        <dbReference type="ARBA" id="ARBA00022692"/>
    </source>
</evidence>
<keyword evidence="8 16" id="KW-0812">Transmembrane</keyword>
<dbReference type="InterPro" id="IPR036890">
    <property type="entry name" value="HATPase_C_sf"/>
</dbReference>
<keyword evidence="4" id="KW-1003">Cell membrane</keyword>
<keyword evidence="6" id="KW-0597">Phosphoprotein</keyword>
<organism evidence="19 20">
    <name type="scientific">Parvularcula lutaonensis</name>
    <dbReference type="NCBI Taxonomy" id="491923"/>
    <lineage>
        <taxon>Bacteria</taxon>
        <taxon>Pseudomonadati</taxon>
        <taxon>Pseudomonadota</taxon>
        <taxon>Alphaproteobacteria</taxon>
        <taxon>Parvularculales</taxon>
        <taxon>Parvularculaceae</taxon>
        <taxon>Parvularcula</taxon>
    </lineage>
</organism>
<dbReference type="CDD" id="cd00075">
    <property type="entry name" value="HATPase"/>
    <property type="match status" value="1"/>
</dbReference>
<evidence type="ECO:0000256" key="12">
    <source>
        <dbReference type="ARBA" id="ARBA00022989"/>
    </source>
</evidence>
<dbReference type="PROSITE" id="PS50885">
    <property type="entry name" value="HAMP"/>
    <property type="match status" value="1"/>
</dbReference>
<evidence type="ECO:0000256" key="10">
    <source>
        <dbReference type="ARBA" id="ARBA00022777"/>
    </source>
</evidence>
<dbReference type="EC" id="2.7.13.3" evidence="3"/>
<dbReference type="InterPro" id="IPR050980">
    <property type="entry name" value="2C_sensor_his_kinase"/>
</dbReference>
<evidence type="ECO:0000256" key="11">
    <source>
        <dbReference type="ARBA" id="ARBA00022840"/>
    </source>
</evidence>
<evidence type="ECO:0000256" key="14">
    <source>
        <dbReference type="ARBA" id="ARBA00023136"/>
    </source>
</evidence>
<dbReference type="PRINTS" id="PR00344">
    <property type="entry name" value="BCTRLSENSOR"/>
</dbReference>
<sequence>MLRRIAPKSLWGRTVLIVVLPIFLMQSVVTFIFFNRHWEEVTGSLARQSASEMAHILELWRDPPEGLDRDDIVEMAREDLQLFMRWAPGETIPERDKLSFFSPPNRTLEDELSRAISEPVWINTRGYADEVEVRVQLDDGYLVFVTPRDQVTAQNGHLFVLWLIATTMLLGYVAVQFMRNQVRSITRLAAAAEAFGRGDDMPEFRPTGAREVRQAGQAFMAMRARIKRYLLQRTEMLAGVSHDLRTPLTRMKLGIAMLPEGEDRDALDADAKEMERMLEAYLDFVRDSQDTDRTIVSVGELAADLKAEFARMGKALEVEIEEDLSVDASPLSLKRALSNLCSNAFAHATRVRLEGHRAGGSVILTVDDDGPGIAKEDRDRALQPFERLDSSRSSPGSGLGLSIVQDIVRNHGGRLTLGESPLGGLRATISLPG</sequence>
<dbReference type="PANTHER" id="PTHR44936:SF5">
    <property type="entry name" value="SENSOR HISTIDINE KINASE ENVZ"/>
    <property type="match status" value="1"/>
</dbReference>
<dbReference type="SUPFAM" id="SSF47384">
    <property type="entry name" value="Homodimeric domain of signal transducing histidine kinase"/>
    <property type="match status" value="1"/>
</dbReference>
<dbReference type="SMART" id="SM00387">
    <property type="entry name" value="HATPase_c"/>
    <property type="match status" value="1"/>
</dbReference>
<dbReference type="PROSITE" id="PS50109">
    <property type="entry name" value="HIS_KIN"/>
    <property type="match status" value="1"/>
</dbReference>
<proteinExistence type="predicted"/>
<dbReference type="InterPro" id="IPR005467">
    <property type="entry name" value="His_kinase_dom"/>
</dbReference>
<evidence type="ECO:0000259" key="17">
    <source>
        <dbReference type="PROSITE" id="PS50109"/>
    </source>
</evidence>
<evidence type="ECO:0000259" key="18">
    <source>
        <dbReference type="PROSITE" id="PS50885"/>
    </source>
</evidence>
<evidence type="ECO:0000256" key="2">
    <source>
        <dbReference type="ARBA" id="ARBA00004429"/>
    </source>
</evidence>
<evidence type="ECO:0000256" key="5">
    <source>
        <dbReference type="ARBA" id="ARBA00022519"/>
    </source>
</evidence>
<keyword evidence="14 16" id="KW-0472">Membrane</keyword>
<comment type="caution">
    <text evidence="19">The sequence shown here is derived from an EMBL/GenBank/DDBJ whole genome shotgun (WGS) entry which is preliminary data.</text>
</comment>
<protein>
    <recommendedName>
        <fullName evidence="3">histidine kinase</fullName>
        <ecNumber evidence="3">2.7.13.3</ecNumber>
    </recommendedName>
</protein>
<keyword evidence="13" id="KW-0902">Two-component regulatory system</keyword>
<dbReference type="InterPro" id="IPR003660">
    <property type="entry name" value="HAMP_dom"/>
</dbReference>
<feature type="region of interest" description="Disordered" evidence="15">
    <location>
        <begin position="378"/>
        <end position="397"/>
    </location>
</feature>
<feature type="transmembrane region" description="Helical" evidence="16">
    <location>
        <begin position="159"/>
        <end position="178"/>
    </location>
</feature>
<dbReference type="Proteomes" id="UP001595607">
    <property type="component" value="Unassembled WGS sequence"/>
</dbReference>
<dbReference type="GO" id="GO:0005524">
    <property type="term" value="F:ATP binding"/>
    <property type="evidence" value="ECO:0007669"/>
    <property type="project" value="UniProtKB-KW"/>
</dbReference>
<name>A0ABV7M9Y2_9PROT</name>
<dbReference type="EMBL" id="JBHRVA010000002">
    <property type="protein sequence ID" value="MFC3301732.1"/>
    <property type="molecule type" value="Genomic_DNA"/>
</dbReference>
<evidence type="ECO:0000256" key="1">
    <source>
        <dbReference type="ARBA" id="ARBA00000085"/>
    </source>
</evidence>
<evidence type="ECO:0000256" key="3">
    <source>
        <dbReference type="ARBA" id="ARBA00012438"/>
    </source>
</evidence>
<dbReference type="InterPro" id="IPR003594">
    <property type="entry name" value="HATPase_dom"/>
</dbReference>
<dbReference type="InterPro" id="IPR004358">
    <property type="entry name" value="Sig_transdc_His_kin-like_C"/>
</dbReference>
<dbReference type="CDD" id="cd00082">
    <property type="entry name" value="HisKA"/>
    <property type="match status" value="1"/>
</dbReference>